<gene>
    <name evidence="1" type="primary">BQ5605_C015g07932</name>
    <name evidence="1" type="ORF">BQ5605_C015G07932</name>
</gene>
<organism evidence="1 2">
    <name type="scientific">Microbotryum silenes-dioicae</name>
    <dbReference type="NCBI Taxonomy" id="796604"/>
    <lineage>
        <taxon>Eukaryota</taxon>
        <taxon>Fungi</taxon>
        <taxon>Dikarya</taxon>
        <taxon>Basidiomycota</taxon>
        <taxon>Pucciniomycotina</taxon>
        <taxon>Microbotryomycetes</taxon>
        <taxon>Microbotryales</taxon>
        <taxon>Microbotryaceae</taxon>
        <taxon>Microbotryum</taxon>
    </lineage>
</organism>
<evidence type="ECO:0000313" key="2">
    <source>
        <dbReference type="Proteomes" id="UP000249464"/>
    </source>
</evidence>
<evidence type="ECO:0000313" key="1">
    <source>
        <dbReference type="EMBL" id="SGY17937.1"/>
    </source>
</evidence>
<proteinExistence type="predicted"/>
<sequence length="89" mass="10104">MGGTFDWRAYIWNTYVEPLRKESLSRIPALSGNINWHQPTDSAFERSELSDNRANSRALWSRGWQLWSHIGGDSGPTSEATLGSHRSEL</sequence>
<protein>
    <submittedName>
        <fullName evidence="1">BQ5605_C015g07932 protein</fullName>
    </submittedName>
</protein>
<reference evidence="1 2" key="1">
    <citation type="submission" date="2016-11" db="EMBL/GenBank/DDBJ databases">
        <authorList>
            <person name="Jaros S."/>
            <person name="Januszkiewicz K."/>
            <person name="Wedrychowicz H."/>
        </authorList>
    </citation>
    <scope>NUCLEOTIDE SEQUENCE [LARGE SCALE GENOMIC DNA]</scope>
</reference>
<name>A0A2X0MET8_9BASI</name>
<dbReference type="Proteomes" id="UP000249464">
    <property type="component" value="Unassembled WGS sequence"/>
</dbReference>
<accession>A0A2X0MET8</accession>
<dbReference type="AlphaFoldDB" id="A0A2X0MET8"/>
<keyword evidence="2" id="KW-1185">Reference proteome</keyword>
<dbReference type="EMBL" id="FQNC01000015">
    <property type="protein sequence ID" value="SGY17937.1"/>
    <property type="molecule type" value="Genomic_DNA"/>
</dbReference>